<dbReference type="CDD" id="cd00077">
    <property type="entry name" value="HDc"/>
    <property type="match status" value="1"/>
</dbReference>
<gene>
    <name evidence="4" type="ORF">PS880_03890</name>
</gene>
<organism evidence="4 5">
    <name type="scientific">Pseudomonas fluorescens</name>
    <dbReference type="NCBI Taxonomy" id="294"/>
    <lineage>
        <taxon>Bacteria</taxon>
        <taxon>Pseudomonadati</taxon>
        <taxon>Pseudomonadota</taxon>
        <taxon>Gammaproteobacteria</taxon>
        <taxon>Pseudomonadales</taxon>
        <taxon>Pseudomonadaceae</taxon>
        <taxon>Pseudomonas</taxon>
    </lineage>
</organism>
<dbReference type="PANTHER" id="PTHR45228:SF5">
    <property type="entry name" value="CYCLIC DI-GMP PHOSPHODIESTERASE VC_1348-RELATED"/>
    <property type="match status" value="1"/>
</dbReference>
<dbReference type="SUPFAM" id="SSF52172">
    <property type="entry name" value="CheY-like"/>
    <property type="match status" value="1"/>
</dbReference>
<dbReference type="InterPro" id="IPR037522">
    <property type="entry name" value="HD_GYP_dom"/>
</dbReference>
<evidence type="ECO:0000256" key="1">
    <source>
        <dbReference type="PROSITE-ProRule" id="PRU00169"/>
    </source>
</evidence>
<name>A0A5E7MC39_PSEFL</name>
<dbReference type="Proteomes" id="UP000375525">
    <property type="component" value="Unassembled WGS sequence"/>
</dbReference>
<dbReference type="EMBL" id="CABVIH010000019">
    <property type="protein sequence ID" value="VVP22187.1"/>
    <property type="molecule type" value="Genomic_DNA"/>
</dbReference>
<dbReference type="EC" id="3.1.4.-" evidence="4"/>
<dbReference type="SMART" id="SM00448">
    <property type="entry name" value="REC"/>
    <property type="match status" value="1"/>
</dbReference>
<dbReference type="Gene3D" id="1.10.3210.10">
    <property type="entry name" value="Hypothetical protein af1432"/>
    <property type="match status" value="1"/>
</dbReference>
<feature type="modified residue" description="4-aspartylphosphate" evidence="1">
    <location>
        <position position="57"/>
    </location>
</feature>
<proteinExistence type="predicted"/>
<evidence type="ECO:0000259" key="3">
    <source>
        <dbReference type="PROSITE" id="PS51832"/>
    </source>
</evidence>
<keyword evidence="4" id="KW-0378">Hydrolase</keyword>
<keyword evidence="1" id="KW-0597">Phosphoprotein</keyword>
<dbReference type="InterPro" id="IPR001789">
    <property type="entry name" value="Sig_transdc_resp-reg_receiver"/>
</dbReference>
<dbReference type="AlphaFoldDB" id="A0A5E7MC39"/>
<dbReference type="CDD" id="cd19920">
    <property type="entry name" value="REC_PA4781-like"/>
    <property type="match status" value="1"/>
</dbReference>
<evidence type="ECO:0000313" key="5">
    <source>
        <dbReference type="Proteomes" id="UP000375525"/>
    </source>
</evidence>
<reference evidence="4 5" key="1">
    <citation type="submission" date="2019-09" db="EMBL/GenBank/DDBJ databases">
        <authorList>
            <person name="Chandra G."/>
            <person name="Truman W A."/>
        </authorList>
    </citation>
    <scope>NUCLEOTIDE SEQUENCE [LARGE SCALE GENOMIC DNA]</scope>
    <source>
        <strain evidence="4">PS880</strain>
    </source>
</reference>
<feature type="domain" description="HD-GYP" evidence="3">
    <location>
        <begin position="151"/>
        <end position="362"/>
    </location>
</feature>
<dbReference type="Pfam" id="PF13487">
    <property type="entry name" value="HD_5"/>
    <property type="match status" value="1"/>
</dbReference>
<dbReference type="Gene3D" id="3.40.50.2300">
    <property type="match status" value="1"/>
</dbReference>
<protein>
    <submittedName>
        <fullName evidence="4">Putative cyclic di-GMP phosphodiesterase</fullName>
        <ecNumber evidence="4">3.1.4.-</ecNumber>
    </submittedName>
</protein>
<evidence type="ECO:0000313" key="4">
    <source>
        <dbReference type="EMBL" id="VVP22187.1"/>
    </source>
</evidence>
<dbReference type="Pfam" id="PF00072">
    <property type="entry name" value="Response_reg"/>
    <property type="match status" value="1"/>
</dbReference>
<accession>A0A5E7MC39</accession>
<feature type="domain" description="Response regulatory" evidence="2">
    <location>
        <begin position="9"/>
        <end position="124"/>
    </location>
</feature>
<dbReference type="RefSeq" id="WP_224790272.1">
    <property type="nucleotide sequence ID" value="NZ_CABVIH010000019.1"/>
</dbReference>
<dbReference type="PANTHER" id="PTHR45228">
    <property type="entry name" value="CYCLIC DI-GMP PHOSPHODIESTERASE TM_0186-RELATED"/>
    <property type="match status" value="1"/>
</dbReference>
<dbReference type="SMART" id="SM00471">
    <property type="entry name" value="HDc"/>
    <property type="match status" value="1"/>
</dbReference>
<dbReference type="InterPro" id="IPR052020">
    <property type="entry name" value="Cyclic_di-GMP/3'3'-cGAMP_PDE"/>
</dbReference>
<sequence>MNNSSPRPSVLVVDDFPANLQLISELLSERYHVRIATSGAHALQIVNRARPDLILLDVMMPDMDGYEVCRRLKADPDTCDIPVLFLSARNQDEDECLGFELGATDYLFKPINPRILLARVQTQLRLKATTDLLRSQNTYLDQEVLARTRELQATHDVTILALASLAETRDNETGNHLRRTQHYVRLLAEKLRDHPRFSAHLDDQSIELMFKSAPLHDIGKVGIADRILLKPGRFEPAEFEIMKTHAQLGYQALVHAEELLGAQVPFLRIAKEIALCHHEKWDGSGYPNGLVGDAIPVSARLMAVADVYDAVISRRVYKPQMSHQKAASIISDGAGRHFDPDVAAAFMGLEKEFAQIAERYADTPAEEPLEAMTG</sequence>
<dbReference type="SUPFAM" id="SSF109604">
    <property type="entry name" value="HD-domain/PDEase-like"/>
    <property type="match status" value="1"/>
</dbReference>
<dbReference type="GO" id="GO:0000160">
    <property type="term" value="P:phosphorelay signal transduction system"/>
    <property type="evidence" value="ECO:0007669"/>
    <property type="project" value="InterPro"/>
</dbReference>
<dbReference type="InterPro" id="IPR011006">
    <property type="entry name" value="CheY-like_superfamily"/>
</dbReference>
<dbReference type="GO" id="GO:0008081">
    <property type="term" value="F:phosphoric diester hydrolase activity"/>
    <property type="evidence" value="ECO:0007669"/>
    <property type="project" value="UniProtKB-ARBA"/>
</dbReference>
<evidence type="ECO:0000259" key="2">
    <source>
        <dbReference type="PROSITE" id="PS50110"/>
    </source>
</evidence>
<dbReference type="PROSITE" id="PS50110">
    <property type="entry name" value="RESPONSE_REGULATORY"/>
    <property type="match status" value="1"/>
</dbReference>
<dbReference type="InterPro" id="IPR003607">
    <property type="entry name" value="HD/PDEase_dom"/>
</dbReference>
<dbReference type="PROSITE" id="PS51832">
    <property type="entry name" value="HD_GYP"/>
    <property type="match status" value="1"/>
</dbReference>